<accession>A0ABS4BVF4</accession>
<reference evidence="1 2" key="1">
    <citation type="submission" date="2021-04" db="EMBL/GenBank/DDBJ databases">
        <title>Mariniflexile gromovii gen. nov., sp. nov., a gliding bacterium isolated from the sea urchin Strongylocentrotus intermedius.</title>
        <authorList>
            <person name="Ko S."/>
            <person name="Le V."/>
            <person name="Ahn C.-Y."/>
            <person name="Oh H.-M."/>
        </authorList>
    </citation>
    <scope>NUCLEOTIDE SEQUENCE [LARGE SCALE GENOMIC DNA]</scope>
    <source>
        <strain evidence="1 2">KCTC 12570</strain>
    </source>
</reference>
<dbReference type="EMBL" id="JAGJCB010000011">
    <property type="protein sequence ID" value="MBP0904565.1"/>
    <property type="molecule type" value="Genomic_DNA"/>
</dbReference>
<comment type="caution">
    <text evidence="1">The sequence shown here is derived from an EMBL/GenBank/DDBJ whole genome shotgun (WGS) entry which is preliminary data.</text>
</comment>
<name>A0ABS4BVF4_9FLAO</name>
<dbReference type="Proteomes" id="UP000670776">
    <property type="component" value="Unassembled WGS sequence"/>
</dbReference>
<organism evidence="1 2">
    <name type="scientific">Mariniflexile gromovii</name>
    <dbReference type="NCBI Taxonomy" id="362523"/>
    <lineage>
        <taxon>Bacteria</taxon>
        <taxon>Pseudomonadati</taxon>
        <taxon>Bacteroidota</taxon>
        <taxon>Flavobacteriia</taxon>
        <taxon>Flavobacteriales</taxon>
        <taxon>Flavobacteriaceae</taxon>
        <taxon>Mariniflexile</taxon>
    </lineage>
</organism>
<protein>
    <submittedName>
        <fullName evidence="1">Uncharacterized protein</fullName>
    </submittedName>
</protein>
<evidence type="ECO:0000313" key="1">
    <source>
        <dbReference type="EMBL" id="MBP0904565.1"/>
    </source>
</evidence>
<proteinExistence type="predicted"/>
<keyword evidence="2" id="KW-1185">Reference proteome</keyword>
<gene>
    <name evidence="1" type="ORF">J8H85_12060</name>
</gene>
<evidence type="ECO:0000313" key="2">
    <source>
        <dbReference type="Proteomes" id="UP000670776"/>
    </source>
</evidence>
<dbReference type="RefSeq" id="WP_209655457.1">
    <property type="nucleotide sequence ID" value="NZ_JAGJCB010000011.1"/>
</dbReference>
<sequence length="138" mass="15989">MNLLLISSVVLAVNIVMLYIYQQKAFFIKIYSNFNTNEKMDVINRTDNVVSPQQLLGSQNTENQTMDTSRLNDLDIENAELSKRLKALEFITKFEIYLSDNKIDRERFNEFKDFNDLKLLTQKSILEAAKRVSNLSAA</sequence>